<gene>
    <name evidence="1" type="ORF">QBE51_06400</name>
</gene>
<accession>A0ABZ2Y717</accession>
<evidence type="ECO:0000313" key="2">
    <source>
        <dbReference type="Proteomes" id="UP001486565"/>
    </source>
</evidence>
<evidence type="ECO:0000313" key="1">
    <source>
        <dbReference type="EMBL" id="WZL71143.1"/>
    </source>
</evidence>
<keyword evidence="2" id="KW-1185">Reference proteome</keyword>
<dbReference type="EMBL" id="CP121687">
    <property type="protein sequence ID" value="WZL71143.1"/>
    <property type="molecule type" value="Genomic_DNA"/>
</dbReference>
<protein>
    <submittedName>
        <fullName evidence="1">Contractile injection system protein, VgrG/Pvc8 family</fullName>
    </submittedName>
</protein>
<name>A0ABZ2Y717_9FIRM</name>
<reference evidence="1 2" key="1">
    <citation type="submission" date="2023-03" db="EMBL/GenBank/DDBJ databases">
        <title>Novel Species.</title>
        <authorList>
            <person name="Ma S."/>
        </authorList>
    </citation>
    <scope>NUCLEOTIDE SEQUENCE [LARGE SCALE GENOMIC DNA]</scope>
    <source>
        <strain evidence="1 2">LIND6LT2</strain>
    </source>
</reference>
<organism evidence="1 2">
    <name type="scientific">Defluviitalea saccharophila</name>
    <dbReference type="NCBI Taxonomy" id="879970"/>
    <lineage>
        <taxon>Bacteria</taxon>
        <taxon>Bacillati</taxon>
        <taxon>Bacillota</taxon>
        <taxon>Clostridia</taxon>
        <taxon>Lachnospirales</taxon>
        <taxon>Defluviitaleaceae</taxon>
        <taxon>Defluviitalea</taxon>
    </lineage>
</organism>
<dbReference type="SUPFAM" id="SSF69279">
    <property type="entry name" value="Phage tail proteins"/>
    <property type="match status" value="1"/>
</dbReference>
<dbReference type="Pfam" id="PF05954">
    <property type="entry name" value="Phage_GPD"/>
    <property type="match status" value="1"/>
</dbReference>
<dbReference type="RefSeq" id="WP_341878107.1">
    <property type="nucleotide sequence ID" value="NZ_CP121687.1"/>
</dbReference>
<dbReference type="Proteomes" id="UP001486565">
    <property type="component" value="Chromosome"/>
</dbReference>
<proteinExistence type="predicted"/>
<sequence>MDSMKYNFELLKTLYSGFVVPTVKIKIDGKEINKESINISEVQVEQTAGYEAGAASFIIKGIYSIIDGDLNKKYMDSYFKLGKIVEIEMGYITTKNVFKGYISSITVRFEEEEPCLEIECMDVKGIMMNCMRSEQKTFKKYSDAVKNVLQNYKSIASQSEIDTTEELERTIEQYLESDYEFVVRLAQEINYEFFAIGGTVYFRKPRKITPYIVDLSWKNGIKRFVREVSLSDQVSEVVVKSNDEKQKTVIKASAQSITKVGKGSNSAKSITKLIDKNKKNVIAPFIASTKEAEALAKAELDRLSMKFANVRATCCGLPEIIPGRFIKFSGLGKSLDNEYYILKATHRIDDFGYSTEIEAGVNMI</sequence>